<dbReference type="Proteomes" id="UP001525961">
    <property type="component" value="Unassembled WGS sequence"/>
</dbReference>
<feature type="transmembrane region" description="Helical" evidence="1">
    <location>
        <begin position="95"/>
        <end position="116"/>
    </location>
</feature>
<evidence type="ECO:0000256" key="1">
    <source>
        <dbReference type="SAM" id="Phobius"/>
    </source>
</evidence>
<gene>
    <name evidence="2" type="ORF">NG792_01030</name>
</gene>
<keyword evidence="1" id="KW-1133">Transmembrane helix</keyword>
<name>A0ABT2N0V3_9CYAN</name>
<evidence type="ECO:0000313" key="2">
    <source>
        <dbReference type="EMBL" id="MCT7976303.1"/>
    </source>
</evidence>
<keyword evidence="3" id="KW-1185">Reference proteome</keyword>
<feature type="transmembrane region" description="Helical" evidence="1">
    <location>
        <begin position="122"/>
        <end position="147"/>
    </location>
</feature>
<dbReference type="EMBL" id="JAMXFA010000001">
    <property type="protein sequence ID" value="MCT7976303.1"/>
    <property type="molecule type" value="Genomic_DNA"/>
</dbReference>
<keyword evidence="1" id="KW-0472">Membrane</keyword>
<proteinExistence type="predicted"/>
<evidence type="ECO:0000313" key="3">
    <source>
        <dbReference type="Proteomes" id="UP001525961"/>
    </source>
</evidence>
<protein>
    <submittedName>
        <fullName evidence="2">Uncharacterized protein</fullName>
    </submittedName>
</protein>
<accession>A0ABT2N0V3</accession>
<reference evidence="2 3" key="1">
    <citation type="journal article" date="2022" name="Front. Microbiol.">
        <title>High genomic differentiation and limited gene flow indicate recent cryptic speciation within the genus Laspinema (cyanobacteria).</title>
        <authorList>
            <person name="Stanojkovic A."/>
            <person name="Skoupy S."/>
            <person name="Skaloud P."/>
            <person name="Dvorak P."/>
        </authorList>
    </citation>
    <scope>NUCLEOTIDE SEQUENCE [LARGE SCALE GENOMIC DNA]</scope>
    <source>
        <strain evidence="2 3">D3b</strain>
    </source>
</reference>
<dbReference type="RefSeq" id="WP_261234183.1">
    <property type="nucleotide sequence ID" value="NZ_JAMXFA010000001.1"/>
</dbReference>
<comment type="caution">
    <text evidence="2">The sequence shown here is derived from an EMBL/GenBank/DDBJ whole genome shotgun (WGS) entry which is preliminary data.</text>
</comment>
<organism evidence="2 3">
    <name type="scientific">Laspinema olomoucense D3b</name>
    <dbReference type="NCBI Taxonomy" id="2953688"/>
    <lineage>
        <taxon>Bacteria</taxon>
        <taxon>Bacillati</taxon>
        <taxon>Cyanobacteriota</taxon>
        <taxon>Cyanophyceae</taxon>
        <taxon>Oscillatoriophycideae</taxon>
        <taxon>Oscillatoriales</taxon>
        <taxon>Laspinemataceae</taxon>
        <taxon>Laspinema</taxon>
        <taxon>Laspinema olomoucense</taxon>
    </lineage>
</organism>
<keyword evidence="1" id="KW-0812">Transmembrane</keyword>
<sequence>MLTYQKVTIQSPLKPYQVREKLMGIVDTDYQIGEKSITPLYRGKIHQDSFQISKIIYHLSSDRYRESFFPVLDGQIREHNSGSQIDIQIKIHPGVMIFLGIWLITAGRATWVSLMMLKSPSFAVVFSPIAIFLAGLAIPMITFVVMAHHSKNFLVNFLKE</sequence>